<feature type="region of interest" description="Disordered" evidence="1">
    <location>
        <begin position="196"/>
        <end position="304"/>
    </location>
</feature>
<feature type="region of interest" description="Disordered" evidence="1">
    <location>
        <begin position="320"/>
        <end position="475"/>
    </location>
</feature>
<evidence type="ECO:0000256" key="1">
    <source>
        <dbReference type="SAM" id="MobiDB-lite"/>
    </source>
</evidence>
<feature type="compositionally biased region" description="Pro residues" evidence="1">
    <location>
        <begin position="369"/>
        <end position="378"/>
    </location>
</feature>
<feature type="region of interest" description="Disordered" evidence="1">
    <location>
        <begin position="30"/>
        <end position="63"/>
    </location>
</feature>
<accession>A0A8H3GH45</accession>
<dbReference type="Proteomes" id="UP000663888">
    <property type="component" value="Unassembled WGS sequence"/>
</dbReference>
<feature type="compositionally biased region" description="Low complexity" evidence="1">
    <location>
        <begin position="455"/>
        <end position="465"/>
    </location>
</feature>
<sequence length="475" mass="47772">MAAPLLPPPALHQPVGTPADEWAQETVQAISPDAPTGVVTDVSGNPTTDHSRSALAGEPGYGMNADKTAAQLEAQKSITHPVAHGAPITRVEQTLTNERPRTEPAPKVYTDAQGNPTTDPHASALSGAPGTGVPLPSATNKSLPPTPAPQLPGGWIRGPESRQNSVIIPETSLYEDISQGLNTVGKAAFSALPASVVGSLSNGNPQGDANAQAPATLTESKSGPPRSASPGLLSRAQGMITGLLARPASPAAKLPAPDAPTTTSEDAALVGGGAVANTADRLGESIASPGTKHASTTSGNAALVGGGAVANTADRLGESIAAGQDLGGHNPQGVKETEQAKLEREGAGNVISPQSANTAARFLDADVPTPDPTQPPQDPGIAGSVFPALPDEGKKDKNKGSKLGSSLSPDVDVQEAARRSNQDFTVPIDSQDMVSAPFAGSRASQELSRPSDAGSPKSPSKSFSPAELATGANPE</sequence>
<evidence type="ECO:0000313" key="3">
    <source>
        <dbReference type="Proteomes" id="UP000663888"/>
    </source>
</evidence>
<organism evidence="2 3">
    <name type="scientific">Rhizoctonia solani</name>
    <dbReference type="NCBI Taxonomy" id="456999"/>
    <lineage>
        <taxon>Eukaryota</taxon>
        <taxon>Fungi</taxon>
        <taxon>Dikarya</taxon>
        <taxon>Basidiomycota</taxon>
        <taxon>Agaricomycotina</taxon>
        <taxon>Agaricomycetes</taxon>
        <taxon>Cantharellales</taxon>
        <taxon>Ceratobasidiaceae</taxon>
        <taxon>Rhizoctonia</taxon>
    </lineage>
</organism>
<name>A0A8H3GH45_9AGAM</name>
<feature type="compositionally biased region" description="Basic and acidic residues" evidence="1">
    <location>
        <begin position="335"/>
        <end position="346"/>
    </location>
</feature>
<feature type="compositionally biased region" description="Polar residues" evidence="1">
    <location>
        <begin position="198"/>
        <end position="221"/>
    </location>
</feature>
<feature type="region of interest" description="Disordered" evidence="1">
    <location>
        <begin position="79"/>
        <end position="163"/>
    </location>
</feature>
<evidence type="ECO:0000313" key="2">
    <source>
        <dbReference type="EMBL" id="CAE6453685.1"/>
    </source>
</evidence>
<comment type="caution">
    <text evidence="2">The sequence shown here is derived from an EMBL/GenBank/DDBJ whole genome shotgun (WGS) entry which is preliminary data.</text>
</comment>
<protein>
    <submittedName>
        <fullName evidence="2">Uncharacterized protein</fullName>
    </submittedName>
</protein>
<gene>
    <name evidence="2" type="ORF">RDB_LOCUS73438</name>
</gene>
<proteinExistence type="predicted"/>
<reference evidence="2" key="1">
    <citation type="submission" date="2021-01" db="EMBL/GenBank/DDBJ databases">
        <authorList>
            <person name="Kaushik A."/>
        </authorList>
    </citation>
    <scope>NUCLEOTIDE SEQUENCE</scope>
    <source>
        <strain evidence="2">AG4-R118</strain>
    </source>
</reference>
<feature type="non-terminal residue" evidence="2">
    <location>
        <position position="1"/>
    </location>
</feature>
<dbReference type="EMBL" id="CAJMWX010001045">
    <property type="protein sequence ID" value="CAE6453685.1"/>
    <property type="molecule type" value="Genomic_DNA"/>
</dbReference>
<dbReference type="AlphaFoldDB" id="A0A8H3GH45"/>